<keyword evidence="3" id="KW-0732">Signal</keyword>
<evidence type="ECO:0000256" key="2">
    <source>
        <dbReference type="SAM" id="MobiDB-lite"/>
    </source>
</evidence>
<protein>
    <submittedName>
        <fullName evidence="4">Uncharacterized protein</fullName>
    </submittedName>
</protein>
<name>A0A139AYU5_GONPJ</name>
<keyword evidence="5" id="KW-1185">Reference proteome</keyword>
<evidence type="ECO:0000256" key="3">
    <source>
        <dbReference type="SAM" id="SignalP"/>
    </source>
</evidence>
<feature type="compositionally biased region" description="Basic and acidic residues" evidence="2">
    <location>
        <begin position="870"/>
        <end position="879"/>
    </location>
</feature>
<feature type="region of interest" description="Disordered" evidence="2">
    <location>
        <begin position="290"/>
        <end position="313"/>
    </location>
</feature>
<dbReference type="InterPro" id="IPR011990">
    <property type="entry name" value="TPR-like_helical_dom_sf"/>
</dbReference>
<feature type="region of interest" description="Disordered" evidence="2">
    <location>
        <begin position="395"/>
        <end position="418"/>
    </location>
</feature>
<gene>
    <name evidence="4" type="ORF">M427DRAFT_65826</name>
</gene>
<feature type="region of interest" description="Disordered" evidence="2">
    <location>
        <begin position="866"/>
        <end position="885"/>
    </location>
</feature>
<organism evidence="4 5">
    <name type="scientific">Gonapodya prolifera (strain JEL478)</name>
    <name type="common">Monoblepharis prolifera</name>
    <dbReference type="NCBI Taxonomy" id="1344416"/>
    <lineage>
        <taxon>Eukaryota</taxon>
        <taxon>Fungi</taxon>
        <taxon>Fungi incertae sedis</taxon>
        <taxon>Chytridiomycota</taxon>
        <taxon>Chytridiomycota incertae sedis</taxon>
        <taxon>Monoblepharidomycetes</taxon>
        <taxon>Monoblepharidales</taxon>
        <taxon>Gonapodyaceae</taxon>
        <taxon>Gonapodya</taxon>
    </lineage>
</organism>
<feature type="region of interest" description="Disordered" evidence="2">
    <location>
        <begin position="205"/>
        <end position="233"/>
    </location>
</feature>
<reference evidence="4 5" key="1">
    <citation type="journal article" date="2015" name="Genome Biol. Evol.">
        <title>Phylogenomic analyses indicate that early fungi evolved digesting cell walls of algal ancestors of land plants.</title>
        <authorList>
            <person name="Chang Y."/>
            <person name="Wang S."/>
            <person name="Sekimoto S."/>
            <person name="Aerts A.L."/>
            <person name="Choi C."/>
            <person name="Clum A."/>
            <person name="LaButti K.M."/>
            <person name="Lindquist E.A."/>
            <person name="Yee Ngan C."/>
            <person name="Ohm R.A."/>
            <person name="Salamov A.A."/>
            <person name="Grigoriev I.V."/>
            <person name="Spatafora J.W."/>
            <person name="Berbee M.L."/>
        </authorList>
    </citation>
    <scope>NUCLEOTIDE SEQUENCE [LARGE SCALE GENOMIC DNA]</scope>
    <source>
        <strain evidence="4 5">JEL478</strain>
    </source>
</reference>
<feature type="signal peptide" evidence="3">
    <location>
        <begin position="1"/>
        <end position="25"/>
    </location>
</feature>
<feature type="region of interest" description="Disordered" evidence="2">
    <location>
        <begin position="64"/>
        <end position="138"/>
    </location>
</feature>
<dbReference type="OrthoDB" id="10657826at2759"/>
<feature type="compositionally biased region" description="Basic and acidic residues" evidence="2">
    <location>
        <begin position="718"/>
        <end position="730"/>
    </location>
</feature>
<feature type="repeat" description="PPR" evidence="1">
    <location>
        <begin position="237"/>
        <end position="271"/>
    </location>
</feature>
<dbReference type="AlphaFoldDB" id="A0A139AYU5"/>
<feature type="compositionally biased region" description="Basic residues" evidence="2">
    <location>
        <begin position="1128"/>
        <end position="1137"/>
    </location>
</feature>
<dbReference type="PROSITE" id="PS51375">
    <property type="entry name" value="PPR"/>
    <property type="match status" value="1"/>
</dbReference>
<feature type="compositionally biased region" description="Basic and acidic residues" evidence="2">
    <location>
        <begin position="1092"/>
        <end position="1117"/>
    </location>
</feature>
<proteinExistence type="predicted"/>
<feature type="region of interest" description="Disordered" evidence="2">
    <location>
        <begin position="1010"/>
        <end position="1221"/>
    </location>
</feature>
<evidence type="ECO:0000313" key="4">
    <source>
        <dbReference type="EMBL" id="KXS21928.1"/>
    </source>
</evidence>
<dbReference type="InterPro" id="IPR002885">
    <property type="entry name" value="PPR_rpt"/>
</dbReference>
<feature type="region of interest" description="Disordered" evidence="2">
    <location>
        <begin position="684"/>
        <end position="730"/>
    </location>
</feature>
<feature type="region of interest" description="Disordered" evidence="2">
    <location>
        <begin position="165"/>
        <end position="185"/>
    </location>
</feature>
<feature type="compositionally biased region" description="Basic and acidic residues" evidence="2">
    <location>
        <begin position="1040"/>
        <end position="1078"/>
    </location>
</feature>
<feature type="compositionally biased region" description="Basic and acidic residues" evidence="2">
    <location>
        <begin position="690"/>
        <end position="706"/>
    </location>
</feature>
<feature type="compositionally biased region" description="Basic and acidic residues" evidence="2">
    <location>
        <begin position="924"/>
        <end position="933"/>
    </location>
</feature>
<evidence type="ECO:0000256" key="1">
    <source>
        <dbReference type="PROSITE-ProRule" id="PRU00708"/>
    </source>
</evidence>
<feature type="compositionally biased region" description="Basic and acidic residues" evidence="2">
    <location>
        <begin position="80"/>
        <end position="108"/>
    </location>
</feature>
<feature type="region of interest" description="Disordered" evidence="2">
    <location>
        <begin position="749"/>
        <end position="770"/>
    </location>
</feature>
<sequence>MMRRSHARALRSLTAVCSALPTSVADVSQRSLLSLLCNPTLRSHHVPFPTANSRSFHESRIVPAMEKKSMPFRSPPSKPAPEREQARRNAKPAPERERARRNDARFRDPTALSRRVAIPSHPRPSKPANERERGVRRNVTRFRDPAALARRVAYMVDHAADLGVVAPGGRREPKPVPGWQPKPGSKMSDVIQEALDLVIAHSRNPTIRRTRDDESGERGGEGHEGPSEMRNRPGVADAGVWNTFLGACARHGLMNWAFRGYNTMKNHGHAPDTHTYLHLLTAIYNSSLLPSSSGPSEPSHSTSSTTAPNPPAYASQLSRLDTLLSLVQTRGEMARLWTTTHLNATLRCYARWGEWDRLWATWGWCIQAEKIGEEDQQDSALRDPRTGKALRKYWRKNKGSDSDSEEAQTGGGRHALIPVGPQLGAFDRVVETEHLRHTVEAALDGTLALEETDLDDEPDVVAAQTQPDAPLVVPDQTFSQLRLRHDRDSPALASHSHPAPPSPITFHTMLGACARRGGREGVVGADIVWARLVEARQWCAKQKQKRGRGGVAHVVDWRASLPDARMVESYVRALTGSAKRGIRMRAMDVVEAFPGSGSGSGRHVTPSTVDMVLSVVLGACAPAAPAAPGHTDTQTPTATVTRAAEWLRHEGFASSGRVAALEDRTAGLVVGAFARLAVEAAAAAGGEEQEGGKEQEQEQDRVRDGEGEQEQEQEQEQEENRERERNRADEVRRAMETAWMLSRKAAAAIGDETGRRSGSEPGSASASTSASASVLASRARYAVVTAPIFDAVGFLPPHIRDPYVTQATEAWQRAVSLSWGVSLHGSDPHPHPVLVLAWLRMLLRVDDPGATMDAYEAYGEAAADEALAGGEREGEDGASKTKTPGALPATVSAVAKKIVAAGVEACERVGAAATAGGGVDGDGDGSKAETKETKELQDLKSKAETLFEKIRRHPLYSVKGGLGAWDGDVWEETKRGKFIERDKERRDKDTRVLIRPGRVFGGDEYDRYERERERDRGGVRFGGVTSGDEYERETGAPQRGRGDEYARPRGTEYARTGERHKRDLSQPRARGTEYARTGDRHKRDRSPPRGRGRGDEYARTGERHERDSSHQGRRWEARGSPAPGGQRNARRANKKFAPRIMGLEEWSSTPTGRYARTTPDPSRTPGEPRSGSGAWRDENETSTSTQARPRDGVRSAAMELVRGGAGASRERTWEKKKPRRG</sequence>
<dbReference type="Gene3D" id="1.25.40.10">
    <property type="entry name" value="Tetratricopeptide repeat domain"/>
    <property type="match status" value="1"/>
</dbReference>
<feature type="region of interest" description="Disordered" evidence="2">
    <location>
        <begin position="913"/>
        <end position="933"/>
    </location>
</feature>
<dbReference type="Pfam" id="PF13041">
    <property type="entry name" value="PPR_2"/>
    <property type="match status" value="1"/>
</dbReference>
<feature type="compositionally biased region" description="Basic and acidic residues" evidence="2">
    <location>
        <begin position="209"/>
        <end position="231"/>
    </location>
</feature>
<feature type="compositionally biased region" description="Acidic residues" evidence="2">
    <location>
        <begin position="707"/>
        <end position="717"/>
    </location>
</feature>
<dbReference type="Proteomes" id="UP000070544">
    <property type="component" value="Unassembled WGS sequence"/>
</dbReference>
<feature type="chain" id="PRO_5007296526" evidence="3">
    <location>
        <begin position="26"/>
        <end position="1221"/>
    </location>
</feature>
<dbReference type="EMBL" id="KQ965732">
    <property type="protein sequence ID" value="KXS21928.1"/>
    <property type="molecule type" value="Genomic_DNA"/>
</dbReference>
<feature type="compositionally biased region" description="Basic residues" evidence="2">
    <location>
        <begin position="1079"/>
        <end position="1091"/>
    </location>
</feature>
<feature type="compositionally biased region" description="Low complexity" evidence="2">
    <location>
        <begin position="759"/>
        <end position="770"/>
    </location>
</feature>
<accession>A0A139AYU5</accession>
<evidence type="ECO:0000313" key="5">
    <source>
        <dbReference type="Proteomes" id="UP000070544"/>
    </source>
</evidence>